<dbReference type="EMBL" id="BAQB01000010">
    <property type="protein sequence ID" value="GBR45973.1"/>
    <property type="molecule type" value="Genomic_DNA"/>
</dbReference>
<sequence length="59" mass="6697">MKTHYNDLKESDLRPASQRCCPGNRLCLRIDIDAGAFGETGNIRIIKGYRNMEKAVQNN</sequence>
<gene>
    <name evidence="1" type="ORF">AA106556_0952</name>
</gene>
<reference evidence="1" key="1">
    <citation type="submission" date="2013-04" db="EMBL/GenBank/DDBJ databases">
        <title>The genome sequencing project of 58 acetic acid bacteria.</title>
        <authorList>
            <person name="Okamoto-Kainuma A."/>
            <person name="Ishikawa M."/>
            <person name="Umino S."/>
            <person name="Koizumi Y."/>
            <person name="Shiwa Y."/>
            <person name="Yoshikawa H."/>
            <person name="Matsutani M."/>
            <person name="Matsushita K."/>
        </authorList>
    </citation>
    <scope>NUCLEOTIDE SEQUENCE</scope>
    <source>
        <strain evidence="1">NBRC 106556</strain>
    </source>
</reference>
<accession>A0ABQ0QIM8</accession>
<evidence type="ECO:0000313" key="1">
    <source>
        <dbReference type="EMBL" id="GBR45973.1"/>
    </source>
</evidence>
<keyword evidence="2" id="KW-1185">Reference proteome</keyword>
<name>A0ABQ0QIM8_9PROT</name>
<evidence type="ECO:0000313" key="2">
    <source>
        <dbReference type="Proteomes" id="UP001062443"/>
    </source>
</evidence>
<proteinExistence type="predicted"/>
<dbReference type="Proteomes" id="UP001062443">
    <property type="component" value="Unassembled WGS sequence"/>
</dbReference>
<protein>
    <submittedName>
        <fullName evidence="1">Uncharacterized protein</fullName>
    </submittedName>
</protein>
<organism evidence="1 2">
    <name type="scientific">Neokomagataea tanensis NBRC 106556</name>
    <dbReference type="NCBI Taxonomy" id="1223519"/>
    <lineage>
        <taxon>Bacteria</taxon>
        <taxon>Pseudomonadati</taxon>
        <taxon>Pseudomonadota</taxon>
        <taxon>Alphaproteobacteria</taxon>
        <taxon>Acetobacterales</taxon>
        <taxon>Acetobacteraceae</taxon>
        <taxon>Neokomagataea</taxon>
    </lineage>
</organism>
<comment type="caution">
    <text evidence="1">The sequence shown here is derived from an EMBL/GenBank/DDBJ whole genome shotgun (WGS) entry which is preliminary data.</text>
</comment>